<comment type="caution">
    <text evidence="2">The sequence shown here is derived from an EMBL/GenBank/DDBJ whole genome shotgun (WGS) entry which is preliminary data.</text>
</comment>
<keyword evidence="2" id="KW-0012">Acyltransferase</keyword>
<proteinExistence type="predicted"/>
<reference evidence="2 3" key="1">
    <citation type="submission" date="2020-07" db="EMBL/GenBank/DDBJ databases">
        <title>Sequencing the genomes of 1000 actinobacteria strains.</title>
        <authorList>
            <person name="Klenk H.-P."/>
        </authorList>
    </citation>
    <scope>NUCLEOTIDE SEQUENCE [LARGE SCALE GENOMIC DNA]</scope>
    <source>
        <strain evidence="2 3">DSM 19663</strain>
    </source>
</reference>
<dbReference type="AlphaFoldDB" id="A0A839EFM1"/>
<name>A0A839EFM1_9MICO</name>
<dbReference type="EC" id="2.3.1.57" evidence="2"/>
<dbReference type="Pfam" id="PF00583">
    <property type="entry name" value="Acetyltransf_1"/>
    <property type="match status" value="1"/>
</dbReference>
<gene>
    <name evidence="2" type="ORF">FHX53_002651</name>
</gene>
<keyword evidence="3" id="KW-1185">Reference proteome</keyword>
<feature type="domain" description="N-acetyltransferase" evidence="1">
    <location>
        <begin position="4"/>
        <end position="150"/>
    </location>
</feature>
<evidence type="ECO:0000313" key="3">
    <source>
        <dbReference type="Proteomes" id="UP000585905"/>
    </source>
</evidence>
<protein>
    <submittedName>
        <fullName evidence="2">Diamine N-acetyltransferase</fullName>
        <ecNumber evidence="2">2.3.1.57</ecNumber>
    </submittedName>
</protein>
<dbReference type="EMBL" id="JACGWX010000011">
    <property type="protein sequence ID" value="MBA8849034.1"/>
    <property type="molecule type" value="Genomic_DNA"/>
</dbReference>
<dbReference type="RefSeq" id="WP_182491858.1">
    <property type="nucleotide sequence ID" value="NZ_BAAAOV010000001.1"/>
</dbReference>
<dbReference type="CDD" id="cd04301">
    <property type="entry name" value="NAT_SF"/>
    <property type="match status" value="1"/>
</dbReference>
<sequence length="150" mass="16711">MGDLRLEELSARTIVAANGLTLRPGQEQFVTPVSYSAADAYLNPTTTWARVVLDGDEVVGFIRGNFDPDHERPEFRSCIWRINVDATKQGRGVGRFAVRELAQEARSRGFETVSVIWETGEEGPGEFFRRLGFEEVGETEYGEKIGSLPV</sequence>
<dbReference type="Gene3D" id="3.40.630.30">
    <property type="match status" value="1"/>
</dbReference>
<dbReference type="InterPro" id="IPR016181">
    <property type="entry name" value="Acyl_CoA_acyltransferase"/>
</dbReference>
<keyword evidence="2" id="KW-0808">Transferase</keyword>
<dbReference type="PROSITE" id="PS51186">
    <property type="entry name" value="GNAT"/>
    <property type="match status" value="1"/>
</dbReference>
<dbReference type="SUPFAM" id="SSF55729">
    <property type="entry name" value="Acyl-CoA N-acyltransferases (Nat)"/>
    <property type="match status" value="1"/>
</dbReference>
<dbReference type="Proteomes" id="UP000585905">
    <property type="component" value="Unassembled WGS sequence"/>
</dbReference>
<dbReference type="GO" id="GO:0004145">
    <property type="term" value="F:diamine N-acetyltransferase activity"/>
    <property type="evidence" value="ECO:0007669"/>
    <property type="project" value="UniProtKB-EC"/>
</dbReference>
<accession>A0A839EFM1</accession>
<evidence type="ECO:0000259" key="1">
    <source>
        <dbReference type="PROSITE" id="PS51186"/>
    </source>
</evidence>
<evidence type="ECO:0000313" key="2">
    <source>
        <dbReference type="EMBL" id="MBA8849034.1"/>
    </source>
</evidence>
<organism evidence="2 3">
    <name type="scientific">Microcella alkalica</name>
    <dbReference type="NCBI Taxonomy" id="355930"/>
    <lineage>
        <taxon>Bacteria</taxon>
        <taxon>Bacillati</taxon>
        <taxon>Actinomycetota</taxon>
        <taxon>Actinomycetes</taxon>
        <taxon>Micrococcales</taxon>
        <taxon>Microbacteriaceae</taxon>
        <taxon>Microcella</taxon>
    </lineage>
</organism>
<dbReference type="InterPro" id="IPR000182">
    <property type="entry name" value="GNAT_dom"/>
</dbReference>